<dbReference type="OrthoDB" id="1867783at2759"/>
<evidence type="ECO:0000256" key="7">
    <source>
        <dbReference type="RuleBase" id="RU000682"/>
    </source>
</evidence>
<proteinExistence type="predicted"/>
<evidence type="ECO:0000256" key="3">
    <source>
        <dbReference type="ARBA" id="ARBA00023125"/>
    </source>
</evidence>
<keyword evidence="5 6" id="KW-0539">Nucleus</keyword>
<gene>
    <name evidence="10" type="ORF">MENT_LOCUS31210</name>
</gene>
<dbReference type="PROSITE" id="PS50071">
    <property type="entry name" value="HOMEOBOX_2"/>
    <property type="match status" value="1"/>
</dbReference>
<evidence type="ECO:0000313" key="11">
    <source>
        <dbReference type="Proteomes" id="UP000580250"/>
    </source>
</evidence>
<dbReference type="PANTHER" id="PTHR24340">
    <property type="entry name" value="HOMEOBOX PROTEIN NKX"/>
    <property type="match status" value="1"/>
</dbReference>
<dbReference type="SMART" id="SM00389">
    <property type="entry name" value="HOX"/>
    <property type="match status" value="1"/>
</dbReference>
<dbReference type="AlphaFoldDB" id="A0A6V7VW76"/>
<dbReference type="Gene3D" id="1.10.10.60">
    <property type="entry name" value="Homeodomain-like"/>
    <property type="match status" value="1"/>
</dbReference>
<dbReference type="GO" id="GO:0030154">
    <property type="term" value="P:cell differentiation"/>
    <property type="evidence" value="ECO:0007669"/>
    <property type="project" value="TreeGrafter"/>
</dbReference>
<dbReference type="EMBL" id="CAJEWN010000338">
    <property type="protein sequence ID" value="CAD2179217.1"/>
    <property type="molecule type" value="Genomic_DNA"/>
</dbReference>
<name>A0A6V7VW76_MELEN</name>
<organism evidence="10 11">
    <name type="scientific">Meloidogyne enterolobii</name>
    <name type="common">Root-knot nematode worm</name>
    <name type="synonym">Meloidogyne mayaguensis</name>
    <dbReference type="NCBI Taxonomy" id="390850"/>
    <lineage>
        <taxon>Eukaryota</taxon>
        <taxon>Metazoa</taxon>
        <taxon>Ecdysozoa</taxon>
        <taxon>Nematoda</taxon>
        <taxon>Chromadorea</taxon>
        <taxon>Rhabditida</taxon>
        <taxon>Tylenchina</taxon>
        <taxon>Tylenchomorpha</taxon>
        <taxon>Tylenchoidea</taxon>
        <taxon>Meloidogynidae</taxon>
        <taxon>Meloidogyninae</taxon>
        <taxon>Meloidogyne</taxon>
    </lineage>
</organism>
<dbReference type="InterPro" id="IPR017970">
    <property type="entry name" value="Homeobox_CS"/>
</dbReference>
<keyword evidence="2" id="KW-0217">Developmental protein</keyword>
<dbReference type="InterPro" id="IPR001356">
    <property type="entry name" value="HD"/>
</dbReference>
<dbReference type="SUPFAM" id="SSF46689">
    <property type="entry name" value="Homeodomain-like"/>
    <property type="match status" value="1"/>
</dbReference>
<evidence type="ECO:0000313" key="10">
    <source>
        <dbReference type="EMBL" id="CAD2179217.1"/>
    </source>
</evidence>
<comment type="caution">
    <text evidence="10">The sequence shown here is derived from an EMBL/GenBank/DDBJ whole genome shotgun (WGS) entry which is preliminary data.</text>
</comment>
<accession>A0A6V7VW76</accession>
<evidence type="ECO:0000256" key="1">
    <source>
        <dbReference type="ARBA" id="ARBA00004123"/>
    </source>
</evidence>
<keyword evidence="4 6" id="KW-0371">Homeobox</keyword>
<evidence type="ECO:0000256" key="2">
    <source>
        <dbReference type="ARBA" id="ARBA00022473"/>
    </source>
</evidence>
<dbReference type="GO" id="GO:0000978">
    <property type="term" value="F:RNA polymerase II cis-regulatory region sequence-specific DNA binding"/>
    <property type="evidence" value="ECO:0007669"/>
    <property type="project" value="TreeGrafter"/>
</dbReference>
<evidence type="ECO:0000256" key="8">
    <source>
        <dbReference type="SAM" id="MobiDB-lite"/>
    </source>
</evidence>
<protein>
    <recommendedName>
        <fullName evidence="9">Homeobox domain-containing protein</fullName>
    </recommendedName>
</protein>
<feature type="domain" description="Homeobox" evidence="9">
    <location>
        <begin position="150"/>
        <end position="210"/>
    </location>
</feature>
<dbReference type="GO" id="GO:0000981">
    <property type="term" value="F:DNA-binding transcription factor activity, RNA polymerase II-specific"/>
    <property type="evidence" value="ECO:0007669"/>
    <property type="project" value="InterPro"/>
</dbReference>
<evidence type="ECO:0000256" key="6">
    <source>
        <dbReference type="PROSITE-ProRule" id="PRU00108"/>
    </source>
</evidence>
<sequence>MFPTKNNNNNLFLNNHQSTTTTSSSSSFYNLPSTSNQFTNLTNNQIPQQNLNYSLCIYPYFNYNNYYNYYSSNNLHQQHQQLNNNNLLFNNQSSKINYNSLAIKNEINPVPNLLPQIAESTTTNLNNNNNYISNNYFENKIFFKKENEDLKKGKKRILFSQQQIQILEDAYRASSFINQAIRNELAKRCGLRADQVKIWFQNRRYKQKKKKKDKEFLENQQKQNSNLKTELNNENKELSFPPTTYCFNNYSNLNEEEQLPFSN</sequence>
<feature type="DNA-binding region" description="Homeobox" evidence="6">
    <location>
        <begin position="152"/>
        <end position="211"/>
    </location>
</feature>
<feature type="region of interest" description="Disordered" evidence="8">
    <location>
        <begin position="1"/>
        <end position="28"/>
    </location>
</feature>
<feature type="compositionally biased region" description="Low complexity" evidence="8">
    <location>
        <begin position="1"/>
        <end position="27"/>
    </location>
</feature>
<dbReference type="PROSITE" id="PS00027">
    <property type="entry name" value="HOMEOBOX_1"/>
    <property type="match status" value="1"/>
</dbReference>
<reference evidence="10 11" key="1">
    <citation type="submission" date="2020-08" db="EMBL/GenBank/DDBJ databases">
        <authorList>
            <person name="Koutsovoulos G."/>
            <person name="Danchin GJ E."/>
        </authorList>
    </citation>
    <scope>NUCLEOTIDE SEQUENCE [LARGE SCALE GENOMIC DNA]</scope>
</reference>
<dbReference type="Pfam" id="PF00046">
    <property type="entry name" value="Homeodomain"/>
    <property type="match status" value="1"/>
</dbReference>
<evidence type="ECO:0000256" key="5">
    <source>
        <dbReference type="ARBA" id="ARBA00023242"/>
    </source>
</evidence>
<keyword evidence="3 6" id="KW-0238">DNA-binding</keyword>
<evidence type="ECO:0000256" key="4">
    <source>
        <dbReference type="ARBA" id="ARBA00023155"/>
    </source>
</evidence>
<dbReference type="CDD" id="cd00086">
    <property type="entry name" value="homeodomain"/>
    <property type="match status" value="1"/>
</dbReference>
<dbReference type="Proteomes" id="UP000580250">
    <property type="component" value="Unassembled WGS sequence"/>
</dbReference>
<dbReference type="InterPro" id="IPR050394">
    <property type="entry name" value="Homeobox_NK-like"/>
</dbReference>
<evidence type="ECO:0000259" key="9">
    <source>
        <dbReference type="PROSITE" id="PS50071"/>
    </source>
</evidence>
<feature type="region of interest" description="Disordered" evidence="8">
    <location>
        <begin position="210"/>
        <end position="234"/>
    </location>
</feature>
<comment type="subcellular location">
    <subcellularLocation>
        <location evidence="1 6 7">Nucleus</location>
    </subcellularLocation>
</comment>
<dbReference type="InterPro" id="IPR009057">
    <property type="entry name" value="Homeodomain-like_sf"/>
</dbReference>
<dbReference type="GO" id="GO:0005634">
    <property type="term" value="C:nucleus"/>
    <property type="evidence" value="ECO:0007669"/>
    <property type="project" value="UniProtKB-SubCell"/>
</dbReference>
<dbReference type="PANTHER" id="PTHR24340:SF41">
    <property type="entry name" value="MUSCLE-SPECIFIC HOMEOBOX PROTEIN TINMAN-RELATED"/>
    <property type="match status" value="1"/>
</dbReference>